<accession>A0A8J8C2W0</accession>
<reference evidence="7 8" key="1">
    <citation type="submission" date="2021-06" db="EMBL/GenBank/DDBJ databases">
        <title>New haloarchaea isolates fom saline soil.</title>
        <authorList>
            <person name="Duran-Viseras A."/>
            <person name="Sanchez-Porro C.S."/>
            <person name="Ventosa A."/>
        </authorList>
    </citation>
    <scope>NUCLEOTIDE SEQUENCE [LARGE SCALE GENOMIC DNA]</scope>
    <source>
        <strain evidence="7 8">JCM 183640</strain>
    </source>
</reference>
<comment type="caution">
    <text evidence="7">The sequence shown here is derived from an EMBL/GenBank/DDBJ whole genome shotgun (WGS) entry which is preliminary data.</text>
</comment>
<dbReference type="RefSeq" id="WP_162316727.1">
    <property type="nucleotide sequence ID" value="NZ_JAHQXF010000001.1"/>
</dbReference>
<keyword evidence="2 6" id="KW-0812">Transmembrane</keyword>
<evidence type="ECO:0000256" key="3">
    <source>
        <dbReference type="ARBA" id="ARBA00022989"/>
    </source>
</evidence>
<feature type="region of interest" description="Disordered" evidence="5">
    <location>
        <begin position="1"/>
        <end position="27"/>
    </location>
</feature>
<evidence type="ECO:0000256" key="6">
    <source>
        <dbReference type="SAM" id="Phobius"/>
    </source>
</evidence>
<evidence type="ECO:0000256" key="5">
    <source>
        <dbReference type="SAM" id="MobiDB-lite"/>
    </source>
</evidence>
<dbReference type="PANTHER" id="PTHR30520">
    <property type="entry name" value="FORMATE TRANSPORTER-RELATED"/>
    <property type="match status" value="1"/>
</dbReference>
<feature type="transmembrane region" description="Helical" evidence="6">
    <location>
        <begin position="57"/>
        <end position="78"/>
    </location>
</feature>
<protein>
    <submittedName>
        <fullName evidence="7">Formate/nitrite transporter family protein</fullName>
    </submittedName>
</protein>
<feature type="transmembrane region" description="Helical" evidence="6">
    <location>
        <begin position="177"/>
        <end position="197"/>
    </location>
</feature>
<dbReference type="EMBL" id="JAHQXF010000001">
    <property type="protein sequence ID" value="MBV0923607.1"/>
    <property type="molecule type" value="Genomic_DNA"/>
</dbReference>
<feature type="transmembrane region" description="Helical" evidence="6">
    <location>
        <begin position="251"/>
        <end position="273"/>
    </location>
</feature>
<feature type="compositionally biased region" description="Basic and acidic residues" evidence="5">
    <location>
        <begin position="1"/>
        <end position="16"/>
    </location>
</feature>
<dbReference type="InterPro" id="IPR000292">
    <property type="entry name" value="For/NO2_transpt"/>
</dbReference>
<gene>
    <name evidence="7" type="ORF">KTS45_05275</name>
</gene>
<keyword evidence="8" id="KW-1185">Reference proteome</keyword>
<dbReference type="GO" id="GO:0005886">
    <property type="term" value="C:plasma membrane"/>
    <property type="evidence" value="ECO:0007669"/>
    <property type="project" value="TreeGrafter"/>
</dbReference>
<name>A0A8J8C2W0_9EURY</name>
<comment type="subcellular location">
    <subcellularLocation>
        <location evidence="1">Membrane</location>
        <topology evidence="1">Multi-pass membrane protein</topology>
    </subcellularLocation>
</comment>
<keyword evidence="3 6" id="KW-1133">Transmembrane helix</keyword>
<evidence type="ECO:0000313" key="7">
    <source>
        <dbReference type="EMBL" id="MBV0923607.1"/>
    </source>
</evidence>
<dbReference type="GO" id="GO:0015499">
    <property type="term" value="F:formate transmembrane transporter activity"/>
    <property type="evidence" value="ECO:0007669"/>
    <property type="project" value="TreeGrafter"/>
</dbReference>
<proteinExistence type="predicted"/>
<feature type="transmembrane region" description="Helical" evidence="6">
    <location>
        <begin position="209"/>
        <end position="231"/>
    </location>
</feature>
<evidence type="ECO:0000313" key="8">
    <source>
        <dbReference type="Proteomes" id="UP000766550"/>
    </source>
</evidence>
<evidence type="ECO:0000256" key="2">
    <source>
        <dbReference type="ARBA" id="ARBA00022692"/>
    </source>
</evidence>
<dbReference type="InterPro" id="IPR023271">
    <property type="entry name" value="Aquaporin-like"/>
</dbReference>
<dbReference type="Gene3D" id="1.20.1080.10">
    <property type="entry name" value="Glycerol uptake facilitator protein"/>
    <property type="match status" value="1"/>
</dbReference>
<keyword evidence="4 6" id="KW-0472">Membrane</keyword>
<feature type="transmembrane region" description="Helical" evidence="6">
    <location>
        <begin position="90"/>
        <end position="108"/>
    </location>
</feature>
<dbReference type="Pfam" id="PF01226">
    <property type="entry name" value="Form_Nir_trans"/>
    <property type="match status" value="1"/>
</dbReference>
<dbReference type="AlphaFoldDB" id="A0A8J8C2W0"/>
<sequence>MSQDTDRERAVRDAVDRAQSGAPAGGRTIRDRFSADEIFQRIIVAADHEITSSKRELLASALAAGFAITITFLVYASLYASTGGDPVLSALLYPLGFVFIILGDYQLYTENTLPPVALTLERISSLPVLFRIWGLVLLGNLVGGALGALALASTGVLSPDAAAAAAGFAEKAIETPWWTLFAKAVFAGLIVAGVVWVDFSLRDSVSRLLLVYLSFLAIPFANLYHVVVSATEMLFLVYGGELSLMVGTTQFVLPVLLGNSIGGVVLVTVVNYFQTTERRLETARESGKKRQLTIREWVLGRFSESGRSYVPADRDH</sequence>
<organism evidence="7 8">
    <name type="scientific">Haloarcula limicola</name>
    <dbReference type="NCBI Taxonomy" id="1429915"/>
    <lineage>
        <taxon>Archaea</taxon>
        <taxon>Methanobacteriati</taxon>
        <taxon>Methanobacteriota</taxon>
        <taxon>Stenosarchaea group</taxon>
        <taxon>Halobacteria</taxon>
        <taxon>Halobacteriales</taxon>
        <taxon>Haloarculaceae</taxon>
        <taxon>Haloarcula</taxon>
    </lineage>
</organism>
<evidence type="ECO:0000256" key="1">
    <source>
        <dbReference type="ARBA" id="ARBA00004141"/>
    </source>
</evidence>
<dbReference type="Proteomes" id="UP000766550">
    <property type="component" value="Unassembled WGS sequence"/>
</dbReference>
<dbReference type="OrthoDB" id="195948at2157"/>
<feature type="transmembrane region" description="Helical" evidence="6">
    <location>
        <begin position="128"/>
        <end position="157"/>
    </location>
</feature>
<evidence type="ECO:0000256" key="4">
    <source>
        <dbReference type="ARBA" id="ARBA00023136"/>
    </source>
</evidence>
<dbReference type="PANTHER" id="PTHR30520:SF2">
    <property type="entry name" value="INNER MEMBRANE PROTEIN YFDC"/>
    <property type="match status" value="1"/>
</dbReference>